<proteinExistence type="predicted"/>
<protein>
    <recommendedName>
        <fullName evidence="1">TerD domain-containing protein</fullName>
    </recommendedName>
</protein>
<evidence type="ECO:0000313" key="2">
    <source>
        <dbReference type="EMBL" id="CAH0378422.1"/>
    </source>
</evidence>
<dbReference type="PANTHER" id="PTHR32097">
    <property type="entry name" value="CAMP-BINDING PROTEIN 1-RELATED"/>
    <property type="match status" value="1"/>
</dbReference>
<feature type="domain" description="TerD" evidence="1">
    <location>
        <begin position="320"/>
        <end position="463"/>
    </location>
</feature>
<sequence length="518" mass="55627">MGAGASASQVREHVEGLGNAYQPYGTTLEDNGVDGALVEELAHDDRAGVNATFDDLGITNKLHRRKLLQAARAQHGVQPDRPRSGSSIGSVEGPAIAVAEDLLAEAAPAVAAVAVDAAPAPRSRSNSHTTPRTPTTATWTVNLAWEGPVDLDLAAAVFGERGTFLSLVYYANTEAMNRGVVHSGDAKGGQGQSQETIVVRPAALDPRATAIVLFARVHDDGASLGQVTSAAVNLTGTDVTVQPLAHHATARAAVVCRMFRDRPRAPFCVETLDAPFDDSDLASLVPRCQNLLRDVVDVSANADCKLVLLDKGGLLPVEGTHFKLGLGWDPAEEGAPMDLDVGCVLLDKDGIYNNFVYFHQQSAPGVEHSGDNRTGFGDGDDEWLRFSLNDLDPAVETISIAISAYSGSFMAVKNAFCRLVDEDRGVEVARWELSGMFEETSLVVCKLYRDAGWWKVFVIGEPIGGRSIVDFFFTDTYGPMAELREQFKRVARIAYSDAQFFKVCAEREGYGQLSVTKD</sequence>
<evidence type="ECO:0000313" key="3">
    <source>
        <dbReference type="Proteomes" id="UP000789595"/>
    </source>
</evidence>
<dbReference type="InterPro" id="IPR051324">
    <property type="entry name" value="Stress/Tellurium_Resist"/>
</dbReference>
<dbReference type="Gene3D" id="2.60.60.30">
    <property type="entry name" value="sav2460 like domains"/>
    <property type="match status" value="2"/>
</dbReference>
<gene>
    <name evidence="2" type="ORF">PECAL_6P00060</name>
</gene>
<keyword evidence="3" id="KW-1185">Reference proteome</keyword>
<reference evidence="2" key="1">
    <citation type="submission" date="2021-11" db="EMBL/GenBank/DDBJ databases">
        <authorList>
            <consortium name="Genoscope - CEA"/>
            <person name="William W."/>
        </authorList>
    </citation>
    <scope>NUCLEOTIDE SEQUENCE</scope>
</reference>
<dbReference type="CDD" id="cd09487">
    <property type="entry name" value="SAM_superfamily"/>
    <property type="match status" value="1"/>
</dbReference>
<evidence type="ECO:0000259" key="1">
    <source>
        <dbReference type="Pfam" id="PF02342"/>
    </source>
</evidence>
<dbReference type="InterPro" id="IPR013761">
    <property type="entry name" value="SAM/pointed_sf"/>
</dbReference>
<dbReference type="AlphaFoldDB" id="A0A8J2SVU6"/>
<dbReference type="EMBL" id="CAKKNE010000006">
    <property type="protein sequence ID" value="CAH0378422.1"/>
    <property type="molecule type" value="Genomic_DNA"/>
</dbReference>
<name>A0A8J2SVU6_9STRA</name>
<dbReference type="PANTHER" id="PTHR32097:SF17">
    <property type="entry name" value="CAMP-BINDING PROTEIN 1-RELATED"/>
    <property type="match status" value="1"/>
</dbReference>
<dbReference type="OrthoDB" id="5240116at2759"/>
<dbReference type="Gene3D" id="1.10.150.50">
    <property type="entry name" value="Transcription Factor, Ets-1"/>
    <property type="match status" value="1"/>
</dbReference>
<organism evidence="2 3">
    <name type="scientific">Pelagomonas calceolata</name>
    <dbReference type="NCBI Taxonomy" id="35677"/>
    <lineage>
        <taxon>Eukaryota</taxon>
        <taxon>Sar</taxon>
        <taxon>Stramenopiles</taxon>
        <taxon>Ochrophyta</taxon>
        <taxon>Pelagophyceae</taxon>
        <taxon>Pelagomonadales</taxon>
        <taxon>Pelagomonadaceae</taxon>
        <taxon>Pelagomonas</taxon>
    </lineage>
</organism>
<dbReference type="Pfam" id="PF02342">
    <property type="entry name" value="TerD"/>
    <property type="match status" value="2"/>
</dbReference>
<feature type="domain" description="TerD" evidence="1">
    <location>
        <begin position="138"/>
        <end position="258"/>
    </location>
</feature>
<comment type="caution">
    <text evidence="2">The sequence shown here is derived from an EMBL/GenBank/DDBJ whole genome shotgun (WGS) entry which is preliminary data.</text>
</comment>
<dbReference type="InterPro" id="IPR003325">
    <property type="entry name" value="TerD"/>
</dbReference>
<dbReference type="CDD" id="cd06974">
    <property type="entry name" value="TerD_like"/>
    <property type="match status" value="2"/>
</dbReference>
<dbReference type="Proteomes" id="UP000789595">
    <property type="component" value="Unassembled WGS sequence"/>
</dbReference>
<accession>A0A8J2SVU6</accession>